<dbReference type="InterPro" id="IPR002125">
    <property type="entry name" value="CMP_dCMP_dom"/>
</dbReference>
<dbReference type="InterPro" id="IPR006145">
    <property type="entry name" value="PsdUridine_synth_RsuA/RluA"/>
</dbReference>
<gene>
    <name evidence="3" type="ORF">KL940_000689</name>
</gene>
<dbReference type="SUPFAM" id="SSF53927">
    <property type="entry name" value="Cytidine deaminase-like"/>
    <property type="match status" value="1"/>
</dbReference>
<feature type="domain" description="CMP/dCMP-type deaminase" evidence="2">
    <location>
        <begin position="423"/>
        <end position="554"/>
    </location>
</feature>
<dbReference type="InterPro" id="IPR006224">
    <property type="entry name" value="PsdUridine_synth_RluA-like_CS"/>
</dbReference>
<accession>A0ABQ7S1N1</accession>
<dbReference type="PANTHER" id="PTHR21600:SF40">
    <property type="entry name" value="PSEUDOURIDYLATE SYNTHASE RPUSD2"/>
    <property type="match status" value="1"/>
</dbReference>
<dbReference type="PROSITE" id="PS01129">
    <property type="entry name" value="PSI_RLU"/>
    <property type="match status" value="1"/>
</dbReference>
<evidence type="ECO:0000256" key="1">
    <source>
        <dbReference type="PROSITE-ProRule" id="PRU00182"/>
    </source>
</evidence>
<dbReference type="CDD" id="cd02557">
    <property type="entry name" value="PseudoU_synth_ScRIB2"/>
    <property type="match status" value="1"/>
</dbReference>
<reference evidence="3 4" key="1">
    <citation type="journal article" date="2021" name="G3 (Bethesda)">
        <title>Genomic diversity, chromosomal rearrangements, and interspecies hybridization in the ogataea polymorpha species complex.</title>
        <authorList>
            <person name="Hanson S.J."/>
            <person name="Cinneide E.O."/>
            <person name="Salzberg L.I."/>
            <person name="Wolfe K.H."/>
            <person name="McGowan J."/>
            <person name="Fitzpatrick D.A."/>
            <person name="Matlin K."/>
        </authorList>
    </citation>
    <scope>NUCLEOTIDE SEQUENCE [LARGE SCALE GENOMIC DNA]</scope>
    <source>
        <strain evidence="3">51-138</strain>
    </source>
</reference>
<name>A0ABQ7S1N1_PICAN</name>
<dbReference type="PANTHER" id="PTHR21600">
    <property type="entry name" value="MITOCHONDRIAL RNA PSEUDOURIDINE SYNTHASE"/>
    <property type="match status" value="1"/>
</dbReference>
<keyword evidence="1" id="KW-0694">RNA-binding</keyword>
<evidence type="ECO:0000259" key="2">
    <source>
        <dbReference type="PROSITE" id="PS51747"/>
    </source>
</evidence>
<dbReference type="Pfam" id="PF18785">
    <property type="entry name" value="Inv-AAD"/>
    <property type="match status" value="1"/>
</dbReference>
<evidence type="ECO:0000313" key="4">
    <source>
        <dbReference type="Proteomes" id="UP001197328"/>
    </source>
</evidence>
<keyword evidence="4" id="KW-1185">Reference proteome</keyword>
<dbReference type="InterPro" id="IPR006225">
    <property type="entry name" value="PsdUridine_synth_RluC/D"/>
</dbReference>
<comment type="caution">
    <text evidence="3">The sequence shown here is derived from an EMBL/GenBank/DDBJ whole genome shotgun (WGS) entry which is preliminary data.</text>
</comment>
<evidence type="ECO:0000313" key="3">
    <source>
        <dbReference type="EMBL" id="KAG7851807.1"/>
    </source>
</evidence>
<dbReference type="InterPro" id="IPR016193">
    <property type="entry name" value="Cytidine_deaminase-like"/>
</dbReference>
<dbReference type="Pfam" id="PF00849">
    <property type="entry name" value="PseudoU_synth_2"/>
    <property type="match status" value="1"/>
</dbReference>
<dbReference type="SUPFAM" id="SSF55120">
    <property type="entry name" value="Pseudouridine synthase"/>
    <property type="match status" value="1"/>
</dbReference>
<dbReference type="CDD" id="cd00165">
    <property type="entry name" value="S4"/>
    <property type="match status" value="1"/>
</dbReference>
<dbReference type="Gene3D" id="3.40.140.10">
    <property type="entry name" value="Cytidine Deaminase, domain 2"/>
    <property type="match status" value="1"/>
</dbReference>
<dbReference type="InterPro" id="IPR020103">
    <property type="entry name" value="PsdUridine_synth_cat_dom_sf"/>
</dbReference>
<dbReference type="PROSITE" id="PS50889">
    <property type="entry name" value="S4"/>
    <property type="match status" value="1"/>
</dbReference>
<organism evidence="3 4">
    <name type="scientific">Pichia angusta</name>
    <name type="common">Yeast</name>
    <name type="synonym">Hansenula polymorpha</name>
    <dbReference type="NCBI Taxonomy" id="870730"/>
    <lineage>
        <taxon>Eukaryota</taxon>
        <taxon>Fungi</taxon>
        <taxon>Dikarya</taxon>
        <taxon>Ascomycota</taxon>
        <taxon>Saccharomycotina</taxon>
        <taxon>Pichiomycetes</taxon>
        <taxon>Pichiales</taxon>
        <taxon>Pichiaceae</taxon>
        <taxon>Ogataea</taxon>
    </lineage>
</organism>
<dbReference type="EMBL" id="JAHLVD010000002">
    <property type="protein sequence ID" value="KAG7851807.1"/>
    <property type="molecule type" value="Genomic_DNA"/>
</dbReference>
<dbReference type="PROSITE" id="PS51747">
    <property type="entry name" value="CYT_DCMP_DEAMINASES_2"/>
    <property type="match status" value="1"/>
</dbReference>
<proteinExistence type="predicted"/>
<sequence length="579" mass="65350">MFRAIKTMVSEQPNKLRKVDGKGFRVRQVYQDAAQKSAYEKLGGDKNAENLTDIPLNKTIKEEEDDAVYSIDGPVRRLKPYYFTYMTHCKQRWIDRNILDVFAHEFRLHPKSYYQNALEKGRVTINEKVANTDTILKNGDLISHRMHRHEPPVTSRPVKIVHEDDELVVIDKPSGIPVHPTGRYRHNTVTFILEREMGIKAHPCNRLDRLTSGLMFLGKTAAGAEKMVKQMREREVSKEYIAKVVGEFPAHQEIVCGQPLRTVDPRIAFNIVDRENGKEAKTVFKRLSYDGTTSLVICKPLTGRTHQIRVHLQYLGHPIVNDPLYSSPKIWGPSLGKGADFDIDAIAEKLSKIGKTEPATSWLHPNDDGEIQSTSQFCSDCGGELYSDPGPNDLDLYLHAYKYSSSQENGWSYQTELPEWAVETQKKYMALALEQAEKCPQIDSAFRVGAVITCGGQVISTGHTRELEGNTHAEQCAMEKYFEKAGSRTLPSGCEIYTTMEPCSGRLSGNKPCLDRILDHKDSFTTCYVGVMEPNTFISVNVSRKKLEEAGISYIQVPGFAEKSLEVAKRGHKETKQCM</sequence>
<dbReference type="Proteomes" id="UP001197328">
    <property type="component" value="Unassembled WGS sequence"/>
</dbReference>
<protein>
    <recommendedName>
        <fullName evidence="2">CMP/dCMP-type deaminase domain-containing protein</fullName>
    </recommendedName>
</protein>
<dbReference type="NCBIfam" id="TIGR00005">
    <property type="entry name" value="rluA_subfam"/>
    <property type="match status" value="1"/>
</dbReference>
<dbReference type="InterPro" id="IPR050188">
    <property type="entry name" value="RluA_PseudoU_synthase"/>
</dbReference>
<dbReference type="Gene3D" id="3.30.2350.10">
    <property type="entry name" value="Pseudouridine synthase"/>
    <property type="match status" value="1"/>
</dbReference>